<dbReference type="Pfam" id="PF04432">
    <property type="entry name" value="FrhB_FdhB_C"/>
    <property type="match status" value="1"/>
</dbReference>
<accession>E1IDG5</accession>
<dbReference type="InterPro" id="IPR007525">
    <property type="entry name" value="FrhB_FdhB_C"/>
</dbReference>
<dbReference type="InterPro" id="IPR007516">
    <property type="entry name" value="Co_F420_Hydgase/DH_bsu_N"/>
</dbReference>
<proteinExistence type="predicted"/>
<dbReference type="PANTHER" id="PTHR31332:SF0">
    <property type="entry name" value="7-HYDROXYMETHYL CHLOROPHYLL A REDUCTASE, CHLOROPLASTIC"/>
    <property type="match status" value="1"/>
</dbReference>
<reference evidence="3 4" key="1">
    <citation type="journal article" date="2011" name="J. Bacteriol.">
        <title>Draft genome sequence of the anoxygenic filamentous phototrophic bacterium Oscillochloris trichoides subsp. DG-6.</title>
        <authorList>
            <person name="Kuznetsov B.B."/>
            <person name="Ivanovsky R.N."/>
            <person name="Keppen O.I."/>
            <person name="Sukhacheva M.V."/>
            <person name="Bumazhkin B.K."/>
            <person name="Patutina E.O."/>
            <person name="Beletsky A.V."/>
            <person name="Mardanov A.V."/>
            <person name="Baslerov R.V."/>
            <person name="Panteleeva A.N."/>
            <person name="Kolganova T.V."/>
            <person name="Ravin N.V."/>
            <person name="Skryabin K.G."/>
        </authorList>
    </citation>
    <scope>NUCLEOTIDE SEQUENCE [LARGE SCALE GENOMIC DNA]</scope>
    <source>
        <strain evidence="3 4">DG-6</strain>
    </source>
</reference>
<dbReference type="GO" id="GO:0052592">
    <property type="term" value="F:oxidoreductase activity, acting on CH or CH2 groups, with an iron-sulfur protein as acceptor"/>
    <property type="evidence" value="ECO:0007669"/>
    <property type="project" value="TreeGrafter"/>
</dbReference>
<feature type="domain" description="Coenzyme F420 hydrogenase/dehydrogenase beta subunit N-terminal" evidence="1">
    <location>
        <begin position="78"/>
        <end position="146"/>
    </location>
</feature>
<comment type="caution">
    <text evidence="3">The sequence shown here is derived from an EMBL/GenBank/DDBJ whole genome shotgun (WGS) entry which is preliminary data.</text>
</comment>
<evidence type="ECO:0000313" key="4">
    <source>
        <dbReference type="Proteomes" id="UP000054010"/>
    </source>
</evidence>
<dbReference type="EMBL" id="ADVR01000040">
    <property type="protein sequence ID" value="EFO80842.1"/>
    <property type="molecule type" value="Genomic_DNA"/>
</dbReference>
<dbReference type="InterPro" id="IPR045220">
    <property type="entry name" value="FRHB/FDHB/HCAR-like"/>
</dbReference>
<dbReference type="AlphaFoldDB" id="E1IDG5"/>
<name>E1IDG5_9CHLR</name>
<dbReference type="Pfam" id="PF04422">
    <property type="entry name" value="FrhB_FdhB_N"/>
    <property type="match status" value="1"/>
</dbReference>
<dbReference type="Proteomes" id="UP000054010">
    <property type="component" value="Unassembled WGS sequence"/>
</dbReference>
<dbReference type="eggNOG" id="COG1035">
    <property type="taxonomic scope" value="Bacteria"/>
</dbReference>
<dbReference type="PANTHER" id="PTHR31332">
    <property type="entry name" value="7-HYDROXYMETHYL CHLOROPHYLL A REDUCTASE, CHLOROPLASTIC"/>
    <property type="match status" value="1"/>
</dbReference>
<protein>
    <submittedName>
        <fullName evidence="3">Coenzyme F420 hydrogenase/dehydrogenase beta subunit domain protein</fullName>
    </submittedName>
</protein>
<organism evidence="3 4">
    <name type="scientific">Oscillochloris trichoides DG-6</name>
    <dbReference type="NCBI Taxonomy" id="765420"/>
    <lineage>
        <taxon>Bacteria</taxon>
        <taxon>Bacillati</taxon>
        <taxon>Chloroflexota</taxon>
        <taxon>Chloroflexia</taxon>
        <taxon>Chloroflexales</taxon>
        <taxon>Chloroflexineae</taxon>
        <taxon>Oscillochloridaceae</taxon>
        <taxon>Oscillochloris</taxon>
    </lineage>
</organism>
<evidence type="ECO:0000313" key="3">
    <source>
        <dbReference type="EMBL" id="EFO80842.1"/>
    </source>
</evidence>
<evidence type="ECO:0000259" key="1">
    <source>
        <dbReference type="Pfam" id="PF04422"/>
    </source>
</evidence>
<dbReference type="STRING" id="765420.OSCT_1366"/>
<gene>
    <name evidence="3" type="ORF">OSCT_1366</name>
</gene>
<sequence>MHEITLMSVAERIQGRPKICSDCGICSSSYRPMLPQVCMFVENRAEQIERKLHGRNRNDGDELLFGIYRSRHVIRMAKPNLDAQWSGVVTSLGALLLERGMVEAVITTMAVPGTHHAPLPVLARTPEEVRASARNKPCLSPNLDLLDQVRESGVKRLAFIGTSCQVHALRAIEDHLGLEKLYVIGIPCTDNVAYPDLLRFLQIASKSPDTIVHHEFMQDFRVWMRHEDGHIEKINYVDLDVSALGGELAIFPAACLSCFDYQNSLADITVGYLSAPLPPPERWQWTMVRTKAGEELFELIRPFLEVGTLSERGNRQVGVSEYVRMLKRPRKRPPFPIRKLIAWMQRNRGPRGMEFARSVIEMKLLRNLQYVRDAHGRLERRIVPDYVYRALATYGAVYEEEFGRTLTP</sequence>
<keyword evidence="4" id="KW-1185">Reference proteome</keyword>
<feature type="domain" description="Coenzyme F420 hydrogenase/dehydrogenase beta subunit C-terminal" evidence="2">
    <location>
        <begin position="155"/>
        <end position="300"/>
    </location>
</feature>
<dbReference type="HOGENOM" id="CLU_038110_0_0_0"/>
<evidence type="ECO:0000259" key="2">
    <source>
        <dbReference type="Pfam" id="PF04432"/>
    </source>
</evidence>